<evidence type="ECO:0000256" key="1">
    <source>
        <dbReference type="ARBA" id="ARBA00022490"/>
    </source>
</evidence>
<proteinExistence type="inferred from homology"/>
<dbReference type="InterPro" id="IPR037027">
    <property type="entry name" value="YqgF/RNaseH-like_dom_sf"/>
</dbReference>
<evidence type="ECO:0000256" key="4">
    <source>
        <dbReference type="ARBA" id="ARBA00022801"/>
    </source>
</evidence>
<dbReference type="GO" id="GO:0016787">
    <property type="term" value="F:hydrolase activity"/>
    <property type="evidence" value="ECO:0007669"/>
    <property type="project" value="UniProtKB-KW"/>
</dbReference>
<dbReference type="Pfam" id="PF03652">
    <property type="entry name" value="RuvX"/>
    <property type="match status" value="1"/>
</dbReference>
<evidence type="ECO:0000256" key="2">
    <source>
        <dbReference type="ARBA" id="ARBA00022517"/>
    </source>
</evidence>
<evidence type="ECO:0000313" key="6">
    <source>
        <dbReference type="EMBL" id="CAB4561831.1"/>
    </source>
</evidence>
<sequence>MQRGRRIAFDYGDARIGVAASDQDSILVSPLTTLAAASRNLLKEIAVIFEEISPIQIYVGKPTNLSGVDSTATSKVLNFVEDLRKITDTPIILIDERMSTVSASRSLREAGLDSKKSKSIIDMAAAVAILEFAITIEKGKS</sequence>
<dbReference type="GO" id="GO:0005829">
    <property type="term" value="C:cytosol"/>
    <property type="evidence" value="ECO:0007669"/>
    <property type="project" value="TreeGrafter"/>
</dbReference>
<dbReference type="EMBL" id="CAEZTN010000001">
    <property type="protein sequence ID" value="CAB4561831.1"/>
    <property type="molecule type" value="Genomic_DNA"/>
</dbReference>
<feature type="domain" description="YqgF/RNase H-like" evidence="5">
    <location>
        <begin position="4"/>
        <end position="103"/>
    </location>
</feature>
<dbReference type="SUPFAM" id="SSF53098">
    <property type="entry name" value="Ribonuclease H-like"/>
    <property type="match status" value="1"/>
</dbReference>
<dbReference type="HAMAP" id="MF_00651">
    <property type="entry name" value="Nuclease_YqgF"/>
    <property type="match status" value="1"/>
</dbReference>
<dbReference type="InterPro" id="IPR005227">
    <property type="entry name" value="YqgF"/>
</dbReference>
<dbReference type="NCBIfam" id="TIGR00250">
    <property type="entry name" value="RNAse_H_YqgF"/>
    <property type="match status" value="1"/>
</dbReference>
<keyword evidence="2" id="KW-0690">Ribosome biogenesis</keyword>
<dbReference type="Gene3D" id="3.30.420.140">
    <property type="entry name" value="YqgF/RNase H-like domain"/>
    <property type="match status" value="1"/>
</dbReference>
<evidence type="ECO:0000256" key="3">
    <source>
        <dbReference type="ARBA" id="ARBA00022722"/>
    </source>
</evidence>
<dbReference type="PANTHER" id="PTHR33317:SF4">
    <property type="entry name" value="POLYNUCLEOTIDYL TRANSFERASE, RIBONUCLEASE H-LIKE SUPERFAMILY PROTEIN"/>
    <property type="match status" value="1"/>
</dbReference>
<keyword evidence="1" id="KW-0963">Cytoplasm</keyword>
<organism evidence="6">
    <name type="scientific">freshwater metagenome</name>
    <dbReference type="NCBI Taxonomy" id="449393"/>
    <lineage>
        <taxon>unclassified sequences</taxon>
        <taxon>metagenomes</taxon>
        <taxon>ecological metagenomes</taxon>
    </lineage>
</organism>
<dbReference type="GO" id="GO:0000967">
    <property type="term" value="P:rRNA 5'-end processing"/>
    <property type="evidence" value="ECO:0007669"/>
    <property type="project" value="TreeGrafter"/>
</dbReference>
<dbReference type="PANTHER" id="PTHR33317">
    <property type="entry name" value="POLYNUCLEOTIDYL TRANSFERASE, RIBONUCLEASE H-LIKE SUPERFAMILY PROTEIN"/>
    <property type="match status" value="1"/>
</dbReference>
<protein>
    <submittedName>
        <fullName evidence="6">Unannotated protein</fullName>
    </submittedName>
</protein>
<evidence type="ECO:0000259" key="5">
    <source>
        <dbReference type="SMART" id="SM00732"/>
    </source>
</evidence>
<dbReference type="SMART" id="SM00732">
    <property type="entry name" value="YqgFc"/>
    <property type="match status" value="1"/>
</dbReference>
<keyword evidence="4" id="KW-0378">Hydrolase</keyword>
<gene>
    <name evidence="6" type="ORF">UFOPK1689_00084</name>
</gene>
<dbReference type="GO" id="GO:0004518">
    <property type="term" value="F:nuclease activity"/>
    <property type="evidence" value="ECO:0007669"/>
    <property type="project" value="UniProtKB-KW"/>
</dbReference>
<dbReference type="InterPro" id="IPR006641">
    <property type="entry name" value="YqgF/RNaseH-like_dom"/>
</dbReference>
<dbReference type="AlphaFoldDB" id="A0A6J6DD08"/>
<accession>A0A6J6DD08</accession>
<dbReference type="InterPro" id="IPR012337">
    <property type="entry name" value="RNaseH-like_sf"/>
</dbReference>
<reference evidence="6" key="1">
    <citation type="submission" date="2020-05" db="EMBL/GenBank/DDBJ databases">
        <authorList>
            <person name="Chiriac C."/>
            <person name="Salcher M."/>
            <person name="Ghai R."/>
            <person name="Kavagutti S V."/>
        </authorList>
    </citation>
    <scope>NUCLEOTIDE SEQUENCE</scope>
</reference>
<keyword evidence="3" id="KW-0540">Nuclease</keyword>
<name>A0A6J6DD08_9ZZZZ</name>
<dbReference type="CDD" id="cd16964">
    <property type="entry name" value="YqgF"/>
    <property type="match status" value="1"/>
</dbReference>